<feature type="transmembrane region" description="Helical" evidence="1">
    <location>
        <begin position="46"/>
        <end position="68"/>
    </location>
</feature>
<comment type="caution">
    <text evidence="2">The sequence shown here is derived from an EMBL/GenBank/DDBJ whole genome shotgun (WGS) entry which is preliminary data.</text>
</comment>
<name>A0A1J1H3Q3_PLAGA</name>
<gene>
    <name evidence="2" type="ORF">PGAL8A_00000300</name>
</gene>
<dbReference type="VEuPathDB" id="PlasmoDB:PGAL8A_00000300"/>
<dbReference type="EMBL" id="CVMV01000131">
    <property type="protein sequence ID" value="CRG97976.1"/>
    <property type="molecule type" value="Genomic_DNA"/>
</dbReference>
<keyword evidence="1" id="KW-1133">Transmembrane helix</keyword>
<evidence type="ECO:0000256" key="1">
    <source>
        <dbReference type="SAM" id="Phobius"/>
    </source>
</evidence>
<evidence type="ECO:0000313" key="2">
    <source>
        <dbReference type="EMBL" id="CRG97976.1"/>
    </source>
</evidence>
<keyword evidence="3" id="KW-1185">Reference proteome</keyword>
<dbReference type="Proteomes" id="UP000220797">
    <property type="component" value="Unassembled WGS sequence"/>
</dbReference>
<sequence>MSLKYASRTFRLDDNSDLYLVSRPDGSTYYYNAEYMKSYYLDKNEILIIGIFSAIWFFCIIFGIYVFINERARRQRILNNLMLEVMSIDSGYWEDNNEELEQEAVDISNE</sequence>
<reference evidence="2" key="1">
    <citation type="submission" date="2015-04" db="EMBL/GenBank/DDBJ databases">
        <authorList>
            <consortium name="Pathogen Informatics"/>
        </authorList>
    </citation>
    <scope>NUCLEOTIDE SEQUENCE [LARGE SCALE GENOMIC DNA]</scope>
    <source>
        <strain evidence="2">8A</strain>
    </source>
</reference>
<protein>
    <submittedName>
        <fullName evidence="2">Uncharacterized protein</fullName>
    </submittedName>
</protein>
<dbReference type="RefSeq" id="XP_028530775.1">
    <property type="nucleotide sequence ID" value="XM_028674419.1"/>
</dbReference>
<keyword evidence="1" id="KW-0472">Membrane</keyword>
<evidence type="ECO:0000313" key="3">
    <source>
        <dbReference type="Proteomes" id="UP000220797"/>
    </source>
</evidence>
<dbReference type="AlphaFoldDB" id="A0A1J1H3Q3"/>
<dbReference type="GeneID" id="39728525"/>
<proteinExistence type="predicted"/>
<organism evidence="2 3">
    <name type="scientific">Plasmodium gallinaceum</name>
    <dbReference type="NCBI Taxonomy" id="5849"/>
    <lineage>
        <taxon>Eukaryota</taxon>
        <taxon>Sar</taxon>
        <taxon>Alveolata</taxon>
        <taxon>Apicomplexa</taxon>
        <taxon>Aconoidasida</taxon>
        <taxon>Haemosporida</taxon>
        <taxon>Plasmodiidae</taxon>
        <taxon>Plasmodium</taxon>
        <taxon>Plasmodium (Haemamoeba)</taxon>
    </lineage>
</organism>
<keyword evidence="1" id="KW-0812">Transmembrane</keyword>
<accession>A0A1J1H3Q3</accession>